<evidence type="ECO:0000256" key="3">
    <source>
        <dbReference type="ARBA" id="ARBA00022692"/>
    </source>
</evidence>
<dbReference type="PANTHER" id="PTHR30625">
    <property type="entry name" value="PROTEIN TOLQ"/>
    <property type="match status" value="1"/>
</dbReference>
<dbReference type="AlphaFoldDB" id="A0A7U6JHB1"/>
<dbReference type="EMBL" id="AP012273">
    <property type="protein sequence ID" value="BAO43015.1"/>
    <property type="molecule type" value="Genomic_DNA"/>
</dbReference>
<dbReference type="OrthoDB" id="4045at2"/>
<reference evidence="9 10" key="1">
    <citation type="journal article" date="2014" name="PLoS ONE">
        <title>Physiological and genomic features of a novel sulfur-oxidizing gammaproteobacterium belonging to a previously uncultivated symbiotic lineage isolated from a hydrothermal vent.</title>
        <authorList>
            <person name="Nunoura T."/>
            <person name="Takaki Y."/>
            <person name="Kazama H."/>
            <person name="Kakuta J."/>
            <person name="Shimamura S."/>
            <person name="Makita H."/>
            <person name="Hirai M."/>
            <person name="Miyazaki M."/>
            <person name="Takai K."/>
        </authorList>
    </citation>
    <scope>NUCLEOTIDE SEQUENCE [LARGE SCALE GENOMIC DNA]</scope>
    <source>
        <strain evidence="9 10">Hiromi1</strain>
    </source>
</reference>
<comment type="subcellular location">
    <subcellularLocation>
        <location evidence="1">Cell membrane</location>
        <topology evidence="1">Multi-pass membrane protein</topology>
    </subcellularLocation>
    <subcellularLocation>
        <location evidence="6">Membrane</location>
        <topology evidence="6">Multi-pass membrane protein</topology>
    </subcellularLocation>
</comment>
<feature type="transmembrane region" description="Helical" evidence="7">
    <location>
        <begin position="91"/>
        <end position="114"/>
    </location>
</feature>
<comment type="similarity">
    <text evidence="6">Belongs to the exbB/tolQ family.</text>
</comment>
<dbReference type="GO" id="GO:0017038">
    <property type="term" value="P:protein import"/>
    <property type="evidence" value="ECO:0007669"/>
    <property type="project" value="TreeGrafter"/>
</dbReference>
<dbReference type="GO" id="GO:0005886">
    <property type="term" value="C:plasma membrane"/>
    <property type="evidence" value="ECO:0007669"/>
    <property type="project" value="UniProtKB-SubCell"/>
</dbReference>
<keyword evidence="6" id="KW-0653">Protein transport</keyword>
<evidence type="ECO:0000259" key="8">
    <source>
        <dbReference type="Pfam" id="PF01618"/>
    </source>
</evidence>
<evidence type="ECO:0000256" key="5">
    <source>
        <dbReference type="ARBA" id="ARBA00023136"/>
    </source>
</evidence>
<dbReference type="KEGG" id="tbn:TBH_C0066"/>
<evidence type="ECO:0000256" key="2">
    <source>
        <dbReference type="ARBA" id="ARBA00022475"/>
    </source>
</evidence>
<evidence type="ECO:0000256" key="7">
    <source>
        <dbReference type="SAM" id="Phobius"/>
    </source>
</evidence>
<keyword evidence="3 7" id="KW-0812">Transmembrane</keyword>
<feature type="transmembrane region" description="Helical" evidence="7">
    <location>
        <begin position="20"/>
        <end position="40"/>
    </location>
</feature>
<keyword evidence="4 7" id="KW-1133">Transmembrane helix</keyword>
<protein>
    <submittedName>
        <fullName evidence="9">Biopolymer transport protein ExbB</fullName>
    </submittedName>
</protein>
<evidence type="ECO:0000256" key="6">
    <source>
        <dbReference type="RuleBase" id="RU004057"/>
    </source>
</evidence>
<dbReference type="PANTHER" id="PTHR30625:SF18">
    <property type="entry name" value="TONB2 ENERGY TRANSDUCTION SYSTEM INNER MEMBRANE COMPONENT EXBB"/>
    <property type="match status" value="1"/>
</dbReference>
<feature type="transmembrane region" description="Helical" evidence="7">
    <location>
        <begin position="134"/>
        <end position="155"/>
    </location>
</feature>
<gene>
    <name evidence="9" type="ORF">TBH_C0066</name>
</gene>
<organism evidence="9 10">
    <name type="scientific">Thiolapillus brandeum</name>
    <dbReference type="NCBI Taxonomy" id="1076588"/>
    <lineage>
        <taxon>Bacteria</taxon>
        <taxon>Pseudomonadati</taxon>
        <taxon>Pseudomonadota</taxon>
        <taxon>Gammaproteobacteria</taxon>
        <taxon>Chromatiales</taxon>
        <taxon>Sedimenticolaceae</taxon>
        <taxon>Thiolapillus</taxon>
    </lineage>
</organism>
<proteinExistence type="inferred from homology"/>
<keyword evidence="5 7" id="KW-0472">Membrane</keyword>
<feature type="domain" description="MotA/TolQ/ExbB proton channel" evidence="8">
    <location>
        <begin position="55"/>
        <end position="166"/>
    </location>
</feature>
<accession>A0A7U6JHB1</accession>
<dbReference type="InterPro" id="IPR002898">
    <property type="entry name" value="MotA_ExbB_proton_chnl"/>
</dbReference>
<dbReference type="InterPro" id="IPR050790">
    <property type="entry name" value="ExbB/TolQ_transport"/>
</dbReference>
<dbReference type="Pfam" id="PF01618">
    <property type="entry name" value="MotA_ExbB"/>
    <property type="match status" value="1"/>
</dbReference>
<evidence type="ECO:0000256" key="1">
    <source>
        <dbReference type="ARBA" id="ARBA00004651"/>
    </source>
</evidence>
<dbReference type="Proteomes" id="UP000031631">
    <property type="component" value="Chromosome"/>
</dbReference>
<keyword evidence="2" id="KW-1003">Cell membrane</keyword>
<evidence type="ECO:0000313" key="9">
    <source>
        <dbReference type="EMBL" id="BAO43015.1"/>
    </source>
</evidence>
<evidence type="ECO:0000256" key="4">
    <source>
        <dbReference type="ARBA" id="ARBA00022989"/>
    </source>
</evidence>
<keyword evidence="10" id="KW-1185">Reference proteome</keyword>
<evidence type="ECO:0000313" key="10">
    <source>
        <dbReference type="Proteomes" id="UP000031631"/>
    </source>
</evidence>
<dbReference type="RefSeq" id="WP_070104842.1">
    <property type="nucleotide sequence ID" value="NZ_AP012273.1"/>
</dbReference>
<name>A0A7U6JHB1_9GAMM</name>
<keyword evidence="6" id="KW-0813">Transport</keyword>
<sequence>MNIKYALIGVLESIRDFMEAGGPVLWIILVTAFLMWILIIERYWFIRLTYPGLVKQAVSQWNQRNDHHSWYAHRIRDELISRISAQLHRGLIMLNTLVALCPLMGLLGTVFGMVQVFDIMAITGSGNARLMASGISMATIPTMAGMVVALSGLYFSARLKFHADYLTQIASDNLQISDTKAVDKK</sequence>